<comment type="similarity">
    <text evidence="1">Belongs to the myoviridae tail sheath protein family.</text>
</comment>
<reference evidence="4 5" key="1">
    <citation type="submission" date="2020-08" db="EMBL/GenBank/DDBJ databases">
        <title>Genomic Encyclopedia of Type Strains, Phase IV (KMG-IV): sequencing the most valuable type-strain genomes for metagenomic binning, comparative biology and taxonomic classification.</title>
        <authorList>
            <person name="Goeker M."/>
        </authorList>
    </citation>
    <scope>NUCLEOTIDE SEQUENCE [LARGE SCALE GENOMIC DNA]</scope>
    <source>
        <strain evidence="4 5">DSM 27939</strain>
    </source>
</reference>
<keyword evidence="5" id="KW-1185">Reference proteome</keyword>
<dbReference type="InterPro" id="IPR052042">
    <property type="entry name" value="Tail_sheath_structural"/>
</dbReference>
<evidence type="ECO:0000313" key="4">
    <source>
        <dbReference type="EMBL" id="MBB5363550.1"/>
    </source>
</evidence>
<feature type="domain" description="Tail sheath protein subtilisin-like" evidence="2">
    <location>
        <begin position="193"/>
        <end position="283"/>
    </location>
</feature>
<dbReference type="InterPro" id="IPR035089">
    <property type="entry name" value="Phage_sheath_subtilisin"/>
</dbReference>
<evidence type="ECO:0008006" key="6">
    <source>
        <dbReference type="Google" id="ProtNLM"/>
    </source>
</evidence>
<dbReference type="Gene3D" id="3.40.50.11780">
    <property type="match status" value="1"/>
</dbReference>
<dbReference type="Proteomes" id="UP000552709">
    <property type="component" value="Unassembled WGS sequence"/>
</dbReference>
<dbReference type="EMBL" id="JACHFL010000006">
    <property type="protein sequence ID" value="MBB5363550.1"/>
    <property type="molecule type" value="Genomic_DNA"/>
</dbReference>
<dbReference type="PANTHER" id="PTHR35861:SF1">
    <property type="entry name" value="PHAGE TAIL SHEATH PROTEIN"/>
    <property type="match status" value="1"/>
</dbReference>
<protein>
    <recommendedName>
        <fullName evidence="6">Phage tail sheath family protein</fullName>
    </recommendedName>
</protein>
<name>A0A7W8JV84_9DEIO</name>
<dbReference type="RefSeq" id="WP_184132695.1">
    <property type="nucleotide sequence ID" value="NZ_JACHFL010000006.1"/>
</dbReference>
<accession>A0A7W8JV84</accession>
<evidence type="ECO:0000256" key="1">
    <source>
        <dbReference type="ARBA" id="ARBA00008005"/>
    </source>
</evidence>
<dbReference type="Pfam" id="PF04984">
    <property type="entry name" value="Phage_sheath_1"/>
    <property type="match status" value="1"/>
</dbReference>
<organism evidence="4 5">
    <name type="scientific">Deinococcus humi</name>
    <dbReference type="NCBI Taxonomy" id="662880"/>
    <lineage>
        <taxon>Bacteria</taxon>
        <taxon>Thermotogati</taxon>
        <taxon>Deinococcota</taxon>
        <taxon>Deinococci</taxon>
        <taxon>Deinococcales</taxon>
        <taxon>Deinococcaceae</taxon>
        <taxon>Deinococcus</taxon>
    </lineage>
</organism>
<evidence type="ECO:0000259" key="2">
    <source>
        <dbReference type="Pfam" id="PF04984"/>
    </source>
</evidence>
<dbReference type="AlphaFoldDB" id="A0A7W8JV84"/>
<sequence>MPNYLAPDVYVEEVPGGPRPIEAVGTSTAAFIGVAPDAGALSQDIRAVTNWSEFRRVYAAGGQAATDLSQAVFGFFQNGGQRCYVVNTGPARDLGSALNLVAQRDDVAIVAAPGFTDAASYDALLTHCETLGDRVAILDAPHDVPDVMALTQVARPFLAARVGEGATAGEDSARAAPGELRGLRPRQSDDGYGAVYFPWLRVRDPGNPAELIDVPPSGHMAGIWARTDATRGVHKAPANEAVRGALDLSYHLTRAEQEQLNSHGVNCVRFFSNEGVRVWGARTVADSASEFRYLNVRRLFNMIKESIALSTRWIVFEPNDETLWKSIRRDVNAFLLRLWRDGALMGRTPQEAFFVKCDRETNPPEVIDAGQVVTLIGVAPVKPAEFIVFRLSQMDQRSDTEGRGE</sequence>
<proteinExistence type="inferred from homology"/>
<feature type="domain" description="Tail sheath protein C-terminal" evidence="3">
    <location>
        <begin position="287"/>
        <end position="391"/>
    </location>
</feature>
<evidence type="ECO:0000259" key="3">
    <source>
        <dbReference type="Pfam" id="PF17482"/>
    </source>
</evidence>
<dbReference type="Pfam" id="PF17482">
    <property type="entry name" value="Phage_sheath_1C"/>
    <property type="match status" value="1"/>
</dbReference>
<gene>
    <name evidence="4" type="ORF">HNQ08_002656</name>
</gene>
<evidence type="ECO:0000313" key="5">
    <source>
        <dbReference type="Proteomes" id="UP000552709"/>
    </source>
</evidence>
<dbReference type="InterPro" id="IPR020287">
    <property type="entry name" value="Tail_sheath_C"/>
</dbReference>
<dbReference type="PANTHER" id="PTHR35861">
    <property type="match status" value="1"/>
</dbReference>
<comment type="caution">
    <text evidence="4">The sequence shown here is derived from an EMBL/GenBank/DDBJ whole genome shotgun (WGS) entry which is preliminary data.</text>
</comment>